<dbReference type="Proteomes" id="UP000707451">
    <property type="component" value="Unassembled WGS sequence"/>
</dbReference>
<protein>
    <submittedName>
        <fullName evidence="2">Uncharacterized protein</fullName>
    </submittedName>
</protein>
<dbReference type="AlphaFoldDB" id="A0A9P8BM57"/>
<organism evidence="2 3">
    <name type="scientific">Linnemannia hyalina</name>
    <dbReference type="NCBI Taxonomy" id="64524"/>
    <lineage>
        <taxon>Eukaryota</taxon>
        <taxon>Fungi</taxon>
        <taxon>Fungi incertae sedis</taxon>
        <taxon>Mucoromycota</taxon>
        <taxon>Mortierellomycotina</taxon>
        <taxon>Mortierellomycetes</taxon>
        <taxon>Mortierellales</taxon>
        <taxon>Mortierellaceae</taxon>
        <taxon>Linnemannia</taxon>
    </lineage>
</organism>
<proteinExistence type="predicted"/>
<feature type="region of interest" description="Disordered" evidence="1">
    <location>
        <begin position="54"/>
        <end position="80"/>
    </location>
</feature>
<evidence type="ECO:0000313" key="2">
    <source>
        <dbReference type="EMBL" id="KAG9060728.1"/>
    </source>
</evidence>
<comment type="caution">
    <text evidence="2">The sequence shown here is derived from an EMBL/GenBank/DDBJ whole genome shotgun (WGS) entry which is preliminary data.</text>
</comment>
<evidence type="ECO:0000256" key="1">
    <source>
        <dbReference type="SAM" id="MobiDB-lite"/>
    </source>
</evidence>
<accession>A0A9P8BM57</accession>
<gene>
    <name evidence="2" type="ORF">KI688_008939</name>
</gene>
<name>A0A9P8BM57_9FUNG</name>
<dbReference type="OrthoDB" id="2393007at2759"/>
<reference evidence="2" key="1">
    <citation type="submission" date="2021-06" db="EMBL/GenBank/DDBJ databases">
        <title>Genome Sequence of Mortierella hyaline Strain SCG-10, a Cold-Adapted, Nitrate-Reducing Fungus Isolated from Soil in Minnesota, USA.</title>
        <authorList>
            <person name="Aldossari N."/>
        </authorList>
    </citation>
    <scope>NUCLEOTIDE SEQUENCE</scope>
    <source>
        <strain evidence="2">SCG-10</strain>
    </source>
</reference>
<dbReference type="EMBL" id="JAHRHY010000037">
    <property type="protein sequence ID" value="KAG9060728.1"/>
    <property type="molecule type" value="Genomic_DNA"/>
</dbReference>
<sequence>MIVAYPTKWTSKLPALSDLPKDISGVQQVVIDVGNDNFGDILPKEHAQFIDRLKNAGKRSAGDEDGSDGENRSKTPRIKS</sequence>
<evidence type="ECO:0000313" key="3">
    <source>
        <dbReference type="Proteomes" id="UP000707451"/>
    </source>
</evidence>
<keyword evidence="3" id="KW-1185">Reference proteome</keyword>